<proteinExistence type="predicted"/>
<dbReference type="Proteomes" id="UP000198211">
    <property type="component" value="Unassembled WGS sequence"/>
</dbReference>
<reference evidence="3" key="1">
    <citation type="submission" date="2017-03" db="EMBL/GenBank/DDBJ databases">
        <title>Phytopthora megakarya and P. palmivora, two closely related causual agents of cacao black pod achieved similar genome size and gene model numbers by different mechanisms.</title>
        <authorList>
            <person name="Ali S."/>
            <person name="Shao J."/>
            <person name="Larry D.J."/>
            <person name="Kronmiller B."/>
            <person name="Shen D."/>
            <person name="Strem M.D."/>
            <person name="Melnick R.L."/>
            <person name="Guiltinan M.J."/>
            <person name="Tyler B.M."/>
            <person name="Meinhardt L.W."/>
            <person name="Bailey B.A."/>
        </authorList>
    </citation>
    <scope>NUCLEOTIDE SEQUENCE [LARGE SCALE GENOMIC DNA]</scope>
    <source>
        <strain evidence="3">zdho120</strain>
    </source>
</reference>
<dbReference type="Pfam" id="PF10551">
    <property type="entry name" value="MULE"/>
    <property type="match status" value="1"/>
</dbReference>
<dbReference type="PANTHER" id="PTHR33977">
    <property type="entry name" value="ZINC ION BINDING PROTEIN"/>
    <property type="match status" value="1"/>
</dbReference>
<dbReference type="InterPro" id="IPR018289">
    <property type="entry name" value="MULE_transposase_dom"/>
</dbReference>
<dbReference type="AlphaFoldDB" id="A0A225WRJ3"/>
<name>A0A225WRJ3_9STRA</name>
<evidence type="ECO:0000313" key="3">
    <source>
        <dbReference type="Proteomes" id="UP000198211"/>
    </source>
</evidence>
<feature type="domain" description="MULE transposase" evidence="1">
    <location>
        <begin position="62"/>
        <end position="161"/>
    </location>
</feature>
<comment type="caution">
    <text evidence="2">The sequence shown here is derived from an EMBL/GenBank/DDBJ whole genome shotgun (WGS) entry which is preliminary data.</text>
</comment>
<protein>
    <recommendedName>
        <fullName evidence="1">MULE transposase domain-containing protein</fullName>
    </recommendedName>
</protein>
<organism evidence="2 3">
    <name type="scientific">Phytophthora megakarya</name>
    <dbReference type="NCBI Taxonomy" id="4795"/>
    <lineage>
        <taxon>Eukaryota</taxon>
        <taxon>Sar</taxon>
        <taxon>Stramenopiles</taxon>
        <taxon>Oomycota</taxon>
        <taxon>Peronosporomycetes</taxon>
        <taxon>Peronosporales</taxon>
        <taxon>Peronosporaceae</taxon>
        <taxon>Phytophthora</taxon>
    </lineage>
</organism>
<accession>A0A225WRJ3</accession>
<keyword evidence="3" id="KW-1185">Reference proteome</keyword>
<dbReference type="PANTHER" id="PTHR33977:SF1">
    <property type="entry name" value="ZINC ION BINDING PROTEIN"/>
    <property type="match status" value="1"/>
</dbReference>
<dbReference type="EMBL" id="NBNE01000349">
    <property type="protein sequence ID" value="OWZ20201.1"/>
    <property type="molecule type" value="Genomic_DNA"/>
</dbReference>
<evidence type="ECO:0000259" key="1">
    <source>
        <dbReference type="Pfam" id="PF10551"/>
    </source>
</evidence>
<dbReference type="OrthoDB" id="126018at2759"/>
<evidence type="ECO:0000313" key="2">
    <source>
        <dbReference type="EMBL" id="OWZ20201.1"/>
    </source>
</evidence>
<gene>
    <name evidence="2" type="ORF">PHMEG_0005401</name>
</gene>
<sequence length="380" mass="43538">MLLGDLVEGTRKRQLRLRLRVKLMRMISIGLATEAMRILSLLESARKQLLRRADRDPASFIFHVDATYKLTQVGYPVIVVGLSDRARRFHLLGIFIVSQQKEEQHTEVLVSLRNIFAVITVLRVRYVMGDADAAQWNAVDSVFGLDCEYTFLMCYFHVAKKVFEKTRSLIQARASQVMEDIHDLHFTPDEEAFHSKLVEVQERWAKSNELSEFSMYFSKVWLNEQCFYTPTGFATTNNPYETYNAAIKRDVTLRRKLKVGALIPQLLTLCRSEGVTARPFATVCEPDARLVRRVRAMVRTNLLSVDTSSRCSIAFLLSDFTPDQPYIVRVVSRQSPGAFDETRHRTLEDLPISSQLNKLTANMDTRGMPTTGWAVSCRTR</sequence>